<feature type="transmembrane region" description="Helical" evidence="1">
    <location>
        <begin position="6"/>
        <end position="22"/>
    </location>
</feature>
<dbReference type="AlphaFoldDB" id="A0A2C8FBZ6"/>
<dbReference type="Proteomes" id="UP000219215">
    <property type="component" value="Chromosome DPRO"/>
</dbReference>
<name>A0A2C8FBZ6_9BACT</name>
<protein>
    <recommendedName>
        <fullName evidence="4">GDYXXLXY protein</fullName>
    </recommendedName>
</protein>
<accession>A0A2C8FBZ6</accession>
<evidence type="ECO:0000256" key="1">
    <source>
        <dbReference type="SAM" id="Phobius"/>
    </source>
</evidence>
<proteinExistence type="predicted"/>
<organism evidence="2 3">
    <name type="scientific">Pseudodesulfovibrio profundus</name>
    <dbReference type="NCBI Taxonomy" id="57320"/>
    <lineage>
        <taxon>Bacteria</taxon>
        <taxon>Pseudomonadati</taxon>
        <taxon>Thermodesulfobacteriota</taxon>
        <taxon>Desulfovibrionia</taxon>
        <taxon>Desulfovibrionales</taxon>
        <taxon>Desulfovibrionaceae</taxon>
    </lineage>
</organism>
<gene>
    <name evidence="2" type="ORF">DPRO_3047</name>
</gene>
<keyword evidence="3" id="KW-1185">Reference proteome</keyword>
<evidence type="ECO:0000313" key="2">
    <source>
        <dbReference type="EMBL" id="SOB59957.1"/>
    </source>
</evidence>
<keyword evidence="1" id="KW-1133">Transmembrane helix</keyword>
<sequence length="166" mass="19120">MRTKLMIVFSVLVLIVFNYGIYEKEQIIKNGQRFLLELAPVDPRSLMQGDYMRLRYAMERDVPTKDLVEHGKRGYLVIRLDGKLVAHFVRVYKEENLAEGEYLLRFLNDTGKAKIVPDSFMFQEGHAQYYENAKYGVFTLGDSGQYLLIGLADADGELLSARQPMN</sequence>
<dbReference type="RefSeq" id="WP_157917499.1">
    <property type="nucleotide sequence ID" value="NZ_LT907975.1"/>
</dbReference>
<evidence type="ECO:0000313" key="3">
    <source>
        <dbReference type="Proteomes" id="UP000219215"/>
    </source>
</evidence>
<keyword evidence="1" id="KW-0472">Membrane</keyword>
<dbReference type="InterPro" id="IPR025833">
    <property type="entry name" value="GDYXXLXY"/>
</dbReference>
<dbReference type="KEGG" id="pprf:DPRO_3047"/>
<reference evidence="3" key="1">
    <citation type="submission" date="2017-09" db="EMBL/GenBank/DDBJ databases">
        <authorList>
            <person name="Regsiter A."/>
            <person name="William W."/>
        </authorList>
    </citation>
    <scope>NUCLEOTIDE SEQUENCE [LARGE SCALE GENOMIC DNA]</scope>
    <source>
        <strain evidence="3">500-1</strain>
    </source>
</reference>
<evidence type="ECO:0008006" key="4">
    <source>
        <dbReference type="Google" id="ProtNLM"/>
    </source>
</evidence>
<dbReference type="OrthoDB" id="4868247at2"/>
<dbReference type="Pfam" id="PF14345">
    <property type="entry name" value="GDYXXLXY"/>
    <property type="match status" value="1"/>
</dbReference>
<keyword evidence="1" id="KW-0812">Transmembrane</keyword>
<dbReference type="EMBL" id="LT907975">
    <property type="protein sequence ID" value="SOB59957.1"/>
    <property type="molecule type" value="Genomic_DNA"/>
</dbReference>